<dbReference type="PANTHER" id="PTHR37422:SF21">
    <property type="entry name" value="EXOQ-LIKE PROTEIN"/>
    <property type="match status" value="1"/>
</dbReference>
<evidence type="ECO:0000256" key="4">
    <source>
        <dbReference type="ARBA" id="ARBA00023136"/>
    </source>
</evidence>
<dbReference type="PANTHER" id="PTHR37422">
    <property type="entry name" value="TEICHURONIC ACID BIOSYNTHESIS PROTEIN TUAE"/>
    <property type="match status" value="1"/>
</dbReference>
<reference evidence="9" key="1">
    <citation type="submission" date="2016-01" db="EMBL/GenBank/DDBJ databases">
        <authorList>
            <person name="Peeters C."/>
        </authorList>
    </citation>
    <scope>NUCLEOTIDE SEQUENCE [LARGE SCALE GENOMIC DNA]</scope>
    <source>
        <strain evidence="9">LMG 22940</strain>
    </source>
</reference>
<dbReference type="Pfam" id="PF15864">
    <property type="entry name" value="PglL_A"/>
    <property type="match status" value="1"/>
</dbReference>
<evidence type="ECO:0000256" key="2">
    <source>
        <dbReference type="ARBA" id="ARBA00022692"/>
    </source>
</evidence>
<evidence type="ECO:0000313" key="9">
    <source>
        <dbReference type="EMBL" id="SAL20973.1"/>
    </source>
</evidence>
<feature type="transmembrane region" description="Helical" evidence="5">
    <location>
        <begin position="201"/>
        <end position="218"/>
    </location>
</feature>
<organism evidence="9 10">
    <name type="scientific">Caballeronia choica</name>
    <dbReference type="NCBI Taxonomy" id="326476"/>
    <lineage>
        <taxon>Bacteria</taxon>
        <taxon>Pseudomonadati</taxon>
        <taxon>Pseudomonadota</taxon>
        <taxon>Betaproteobacteria</taxon>
        <taxon>Burkholderiales</taxon>
        <taxon>Burkholderiaceae</taxon>
        <taxon>Caballeronia</taxon>
    </lineage>
</organism>
<keyword evidence="10" id="KW-1185">Reference proteome</keyword>
<feature type="transmembrane region" description="Helical" evidence="5">
    <location>
        <begin position="69"/>
        <end position="90"/>
    </location>
</feature>
<proteinExistence type="predicted"/>
<keyword evidence="2 5" id="KW-0812">Transmembrane</keyword>
<gene>
    <name evidence="9" type="ORF">AWB68_00797</name>
</gene>
<evidence type="ECO:0000256" key="5">
    <source>
        <dbReference type="SAM" id="Phobius"/>
    </source>
</evidence>
<feature type="domain" description="Virulence factor membrane-bound polymerase C-terminal" evidence="7">
    <location>
        <begin position="391"/>
        <end position="556"/>
    </location>
</feature>
<feature type="transmembrane region" description="Helical" evidence="5">
    <location>
        <begin position="261"/>
        <end position="281"/>
    </location>
</feature>
<dbReference type="Pfam" id="PF04932">
    <property type="entry name" value="Wzy_C"/>
    <property type="match status" value="1"/>
</dbReference>
<feature type="transmembrane region" description="Helical" evidence="5">
    <location>
        <begin position="176"/>
        <end position="194"/>
    </location>
</feature>
<feature type="transmembrane region" description="Helical" evidence="5">
    <location>
        <begin position="96"/>
        <end position="116"/>
    </location>
</feature>
<dbReference type="InterPro" id="IPR021797">
    <property type="entry name" value="Wzy_C_2"/>
</dbReference>
<comment type="subcellular location">
    <subcellularLocation>
        <location evidence="1">Membrane</location>
        <topology evidence="1">Multi-pass membrane protein</topology>
    </subcellularLocation>
</comment>
<feature type="transmembrane region" description="Helical" evidence="5">
    <location>
        <begin position="224"/>
        <end position="241"/>
    </location>
</feature>
<evidence type="ECO:0000259" key="7">
    <source>
        <dbReference type="Pfam" id="PF11846"/>
    </source>
</evidence>
<keyword evidence="3 5" id="KW-1133">Transmembrane helix</keyword>
<feature type="transmembrane region" description="Helical" evidence="5">
    <location>
        <begin position="33"/>
        <end position="57"/>
    </location>
</feature>
<feature type="domain" description="Protein glycosylation ligase" evidence="8">
    <location>
        <begin position="169"/>
        <end position="192"/>
    </location>
</feature>
<feature type="domain" description="O-antigen ligase-related" evidence="6">
    <location>
        <begin position="208"/>
        <end position="369"/>
    </location>
</feature>
<dbReference type="RefSeq" id="WP_087643047.1">
    <property type="nucleotide sequence ID" value="NZ_FCON02000005.1"/>
</dbReference>
<name>A0A158FMU9_9BURK</name>
<dbReference type="Pfam" id="PF11846">
    <property type="entry name" value="Wzy_C_2"/>
    <property type="match status" value="1"/>
</dbReference>
<dbReference type="OrthoDB" id="4448at2"/>
<dbReference type="Proteomes" id="UP000054770">
    <property type="component" value="Unassembled WGS sequence"/>
</dbReference>
<feature type="transmembrane region" description="Helical" evidence="5">
    <location>
        <begin position="128"/>
        <end position="148"/>
    </location>
</feature>
<dbReference type="InterPro" id="IPR051533">
    <property type="entry name" value="WaaL-like"/>
</dbReference>
<dbReference type="InterPro" id="IPR031726">
    <property type="entry name" value="PglL_A"/>
</dbReference>
<dbReference type="AlphaFoldDB" id="A0A158FMU9"/>
<feature type="transmembrane region" description="Helical" evidence="5">
    <location>
        <begin position="362"/>
        <end position="381"/>
    </location>
</feature>
<evidence type="ECO:0000256" key="1">
    <source>
        <dbReference type="ARBA" id="ARBA00004141"/>
    </source>
</evidence>
<evidence type="ECO:0000259" key="6">
    <source>
        <dbReference type="Pfam" id="PF04932"/>
    </source>
</evidence>
<keyword evidence="4 5" id="KW-0472">Membrane</keyword>
<feature type="transmembrane region" description="Helical" evidence="5">
    <location>
        <begin position="439"/>
        <end position="457"/>
    </location>
</feature>
<dbReference type="EMBL" id="FCON02000005">
    <property type="protein sequence ID" value="SAL20973.1"/>
    <property type="molecule type" value="Genomic_DNA"/>
</dbReference>
<feature type="transmembrane region" description="Helical" evidence="5">
    <location>
        <begin position="388"/>
        <end position="405"/>
    </location>
</feature>
<evidence type="ECO:0000259" key="8">
    <source>
        <dbReference type="Pfam" id="PF15864"/>
    </source>
</evidence>
<dbReference type="InterPro" id="IPR007016">
    <property type="entry name" value="O-antigen_ligase-rel_domated"/>
</dbReference>
<protein>
    <submittedName>
        <fullName evidence="9">O-antigen polymerase family protein</fullName>
    </submittedName>
</protein>
<evidence type="ECO:0000256" key="3">
    <source>
        <dbReference type="ARBA" id="ARBA00022989"/>
    </source>
</evidence>
<evidence type="ECO:0000313" key="10">
    <source>
        <dbReference type="Proteomes" id="UP000054770"/>
    </source>
</evidence>
<accession>A0A158FMU9</accession>
<comment type="caution">
    <text evidence="9">The sequence shown here is derived from an EMBL/GenBank/DDBJ whole genome shotgun (WGS) entry which is preliminary data.</text>
</comment>
<sequence>MPSQFARFLGLAVLFLALTIPYAVVNHTYPIPTFYAEFSALALYLALGATVVLIVRVAEPRVPFASPMVALMPLAFGVLLIAQTLLLPVAQPSLNWLGGAYLLASFVTVHTGFGLVRAGLADKTLRWSAAALIVGGLFAVFCQVAQLFHIEAKFTPFIVAYNVMIERRPFGNMAQANHLATYIAFATAGALYFVQTRRLPVLAWLVLSAIFSMGLALTVSRGPWLQMAVIVVAGFWMAFVLGRPVSAEGFDGPGKRDLRAWLIPVVLAMLFCAVNIAIRWANLRFNLDLAQSAAERMQDANQIAPRLALWKYGWMMFKTHPLLGVGWGEFPRYQFDFVRELGGVEIANNAHDIFIDLLAKTGALGLGILLLGIVTWLVRVLRAPQTPARIFGLALLGVLMMHALVEYPQQYMFFLMPAMLVIGLLETRALRLVARSVSYGLYTVLVLGGLAALYPTMRDYNRAEVLYYGTRPAEQYRSDPSFLFRAWGEYGAATLLPMNGQNLPEKLAMHEQALALLPGETVLRRYAVLQALAGQREAALDTIVRLKIFATQLHDWPKQLSAVYQLLDEQGKPMSGFKAELVKLYGTPSVEQAPSEDDDDSEE</sequence>
<dbReference type="GO" id="GO:0016020">
    <property type="term" value="C:membrane"/>
    <property type="evidence" value="ECO:0007669"/>
    <property type="project" value="UniProtKB-SubCell"/>
</dbReference>